<evidence type="ECO:0000256" key="11">
    <source>
        <dbReference type="ARBA" id="ARBA00022989"/>
    </source>
</evidence>
<dbReference type="NCBIfam" id="TIGR03423">
    <property type="entry name" value="pbp2_mrdA"/>
    <property type="match status" value="1"/>
</dbReference>
<evidence type="ECO:0000256" key="7">
    <source>
        <dbReference type="ARBA" id="ARBA00022692"/>
    </source>
</evidence>
<keyword evidence="7 14" id="KW-0812">Transmembrane</keyword>
<evidence type="ECO:0000313" key="17">
    <source>
        <dbReference type="EMBL" id="MBC4016923.1"/>
    </source>
</evidence>
<dbReference type="GO" id="GO:0009252">
    <property type="term" value="P:peptidoglycan biosynthetic process"/>
    <property type="evidence" value="ECO:0007669"/>
    <property type="project" value="UniProtKB-KW"/>
</dbReference>
<protein>
    <submittedName>
        <fullName evidence="17">Penicillin-binding protein 2</fullName>
        <ecNumber evidence="17">3.4.16.4</ecNumber>
    </submittedName>
</protein>
<evidence type="ECO:0000256" key="1">
    <source>
        <dbReference type="ARBA" id="ARBA00004167"/>
    </source>
</evidence>
<evidence type="ECO:0000256" key="12">
    <source>
        <dbReference type="ARBA" id="ARBA00023136"/>
    </source>
</evidence>
<dbReference type="AlphaFoldDB" id="A0A9X0R1W2"/>
<evidence type="ECO:0000259" key="15">
    <source>
        <dbReference type="Pfam" id="PF00905"/>
    </source>
</evidence>
<dbReference type="GO" id="GO:0005886">
    <property type="term" value="C:plasma membrane"/>
    <property type="evidence" value="ECO:0007669"/>
    <property type="project" value="UniProtKB-SubCell"/>
</dbReference>
<keyword evidence="18" id="KW-1185">Reference proteome</keyword>
<evidence type="ECO:0000313" key="18">
    <source>
        <dbReference type="Proteomes" id="UP000600101"/>
    </source>
</evidence>
<gene>
    <name evidence="17" type="primary">mrdA</name>
    <name evidence="17" type="ORF">H7965_16505</name>
</gene>
<keyword evidence="11 14" id="KW-1133">Transmembrane helix</keyword>
<evidence type="ECO:0000256" key="2">
    <source>
        <dbReference type="ARBA" id="ARBA00004236"/>
    </source>
</evidence>
<keyword evidence="12 14" id="KW-0472">Membrane</keyword>
<keyword evidence="8 17" id="KW-0378">Hydrolase</keyword>
<evidence type="ECO:0000256" key="13">
    <source>
        <dbReference type="ARBA" id="ARBA00023316"/>
    </source>
</evidence>
<dbReference type="PANTHER" id="PTHR30627">
    <property type="entry name" value="PEPTIDOGLYCAN D,D-TRANSPEPTIDASE"/>
    <property type="match status" value="1"/>
</dbReference>
<keyword evidence="5 17" id="KW-0121">Carboxypeptidase</keyword>
<sequence length="619" mass="68611">MKGVRREEQQRRGIFTRRAVALGFGQLGLFGLLATRLYRLQSEEGERYATLAEENRVSARLIPPPRGRVLDREGRVVAGNKLNWRALLVAEQTQDVGATLETFSRIVPLQEHERARIERELRRRRRFIPVTVREFLSWEEMARIEVNAPDLPGILIDVGTTRLYPEAEHLAHMVGYVAPPAERDMDGDPLLELPGIRVGRAGLERHHDQALRGRAGAVQLEVNAVGRVIRELERREGVPGLDVQISADAELQKAIRGRIEEGTSVVVLDARNGEVLAMASQPSFDPNLFNAGVSAAQWREWTRNRATPLINKTTNGLYAPGSTFKMIVALAALEARVVTPGERVGCPGYMDLGDSRFHCWNRQGHGGVDMRGGIKLSCDVYFYELAKRTGIDRIAAMANRFGLGVDLEIELPGTRRGLVPTRAWRQAQGKPWALGDTVVHGIGQGFYQLTPLSLATMAARLATGRAVQPHLTHSIGGRPVRGTRAEDWPSLGIPERDLRLMREGMWAVVNEEGGTARTSRLPPALGMMAGKTGSVQVRRVTREQRERGFKVENQPREWRPHALFVAYAPYDNPLYAVSVVVEHGMSGSGAAAPLARDVMVEVMNRFRTGPGPRMAEAKP</sequence>
<dbReference type="RefSeq" id="WP_186771692.1">
    <property type="nucleotide sequence ID" value="NZ_JACOMF010000020.1"/>
</dbReference>
<dbReference type="InterPro" id="IPR012338">
    <property type="entry name" value="Beta-lactam/transpept-like"/>
</dbReference>
<comment type="caution">
    <text evidence="17">The sequence shown here is derived from an EMBL/GenBank/DDBJ whole genome shotgun (WGS) entry which is preliminary data.</text>
</comment>
<keyword evidence="13" id="KW-0961">Cell wall biogenesis/degradation</keyword>
<dbReference type="GO" id="GO:0008360">
    <property type="term" value="P:regulation of cell shape"/>
    <property type="evidence" value="ECO:0007669"/>
    <property type="project" value="UniProtKB-KW"/>
</dbReference>
<dbReference type="InterPro" id="IPR005311">
    <property type="entry name" value="PBP_dimer"/>
</dbReference>
<dbReference type="GO" id="GO:0071972">
    <property type="term" value="F:peptidoglycan L,D-transpeptidase activity"/>
    <property type="evidence" value="ECO:0007669"/>
    <property type="project" value="TreeGrafter"/>
</dbReference>
<evidence type="ECO:0000256" key="14">
    <source>
        <dbReference type="SAM" id="Phobius"/>
    </source>
</evidence>
<dbReference type="InterPro" id="IPR017790">
    <property type="entry name" value="Penicillin-binding_protein_2"/>
</dbReference>
<keyword evidence="10" id="KW-0573">Peptidoglycan synthesis</keyword>
<dbReference type="GO" id="GO:0008658">
    <property type="term" value="F:penicillin binding"/>
    <property type="evidence" value="ECO:0007669"/>
    <property type="project" value="InterPro"/>
</dbReference>
<proteinExistence type="predicted"/>
<reference evidence="17" key="1">
    <citation type="submission" date="2020-08" db="EMBL/GenBank/DDBJ databases">
        <authorList>
            <person name="Hu Y."/>
            <person name="Nguyen S.V."/>
            <person name="Li F."/>
            <person name="Fanning S."/>
        </authorList>
    </citation>
    <scope>NUCLEOTIDE SEQUENCE</scope>
    <source>
        <strain evidence="17">SYSU D8009</strain>
    </source>
</reference>
<evidence type="ECO:0000256" key="10">
    <source>
        <dbReference type="ARBA" id="ARBA00022984"/>
    </source>
</evidence>
<feature type="domain" description="Penicillin-binding protein transpeptidase" evidence="15">
    <location>
        <begin position="264"/>
        <end position="599"/>
    </location>
</feature>
<keyword evidence="6" id="KW-0645">Protease</keyword>
<feature type="transmembrane region" description="Helical" evidence="14">
    <location>
        <begin position="20"/>
        <end position="38"/>
    </location>
</feature>
<dbReference type="EMBL" id="JACOMF010000020">
    <property type="protein sequence ID" value="MBC4016923.1"/>
    <property type="molecule type" value="Genomic_DNA"/>
</dbReference>
<dbReference type="GO" id="GO:0006508">
    <property type="term" value="P:proteolysis"/>
    <property type="evidence" value="ECO:0007669"/>
    <property type="project" value="UniProtKB-KW"/>
</dbReference>
<dbReference type="InterPro" id="IPR036138">
    <property type="entry name" value="PBP_dimer_sf"/>
</dbReference>
<dbReference type="Pfam" id="PF00905">
    <property type="entry name" value="Transpeptidase"/>
    <property type="match status" value="1"/>
</dbReference>
<keyword evidence="3" id="KW-1003">Cell membrane</keyword>
<evidence type="ECO:0000259" key="16">
    <source>
        <dbReference type="Pfam" id="PF03717"/>
    </source>
</evidence>
<dbReference type="Pfam" id="PF03717">
    <property type="entry name" value="PBP_dimer"/>
    <property type="match status" value="1"/>
</dbReference>
<dbReference type="GO" id="GO:0071555">
    <property type="term" value="P:cell wall organization"/>
    <property type="evidence" value="ECO:0007669"/>
    <property type="project" value="UniProtKB-KW"/>
</dbReference>
<keyword evidence="4" id="KW-0997">Cell inner membrane</keyword>
<evidence type="ECO:0000256" key="4">
    <source>
        <dbReference type="ARBA" id="ARBA00022519"/>
    </source>
</evidence>
<evidence type="ECO:0000256" key="8">
    <source>
        <dbReference type="ARBA" id="ARBA00022801"/>
    </source>
</evidence>
<dbReference type="SUPFAM" id="SSF56601">
    <property type="entry name" value="beta-lactamase/transpeptidase-like"/>
    <property type="match status" value="1"/>
</dbReference>
<evidence type="ECO:0000256" key="6">
    <source>
        <dbReference type="ARBA" id="ARBA00022670"/>
    </source>
</evidence>
<name>A0A9X0R1W2_9PROT</name>
<evidence type="ECO:0000256" key="5">
    <source>
        <dbReference type="ARBA" id="ARBA00022645"/>
    </source>
</evidence>
<dbReference type="InterPro" id="IPR001460">
    <property type="entry name" value="PCN-bd_Tpept"/>
</dbReference>
<dbReference type="Proteomes" id="UP000600101">
    <property type="component" value="Unassembled WGS sequence"/>
</dbReference>
<evidence type="ECO:0000256" key="9">
    <source>
        <dbReference type="ARBA" id="ARBA00022960"/>
    </source>
</evidence>
<dbReference type="Gene3D" id="3.90.1310.10">
    <property type="entry name" value="Penicillin-binding protein 2a (Domain 2)"/>
    <property type="match status" value="1"/>
</dbReference>
<dbReference type="EC" id="3.4.16.4" evidence="17"/>
<comment type="subcellular location">
    <subcellularLocation>
        <location evidence="2">Cell membrane</location>
    </subcellularLocation>
    <subcellularLocation>
        <location evidence="1">Membrane</location>
        <topology evidence="1">Single-pass membrane protein</topology>
    </subcellularLocation>
</comment>
<organism evidence="17 18">
    <name type="scientific">Siccirubricoccus deserti</name>
    <dbReference type="NCBI Taxonomy" id="2013562"/>
    <lineage>
        <taxon>Bacteria</taxon>
        <taxon>Pseudomonadati</taxon>
        <taxon>Pseudomonadota</taxon>
        <taxon>Alphaproteobacteria</taxon>
        <taxon>Acetobacterales</taxon>
        <taxon>Roseomonadaceae</taxon>
        <taxon>Siccirubricoccus</taxon>
    </lineage>
</organism>
<feature type="domain" description="Penicillin-binding protein dimerisation" evidence="16">
    <location>
        <begin position="62"/>
        <end position="232"/>
    </location>
</feature>
<dbReference type="PANTHER" id="PTHR30627:SF2">
    <property type="entry name" value="PEPTIDOGLYCAN D,D-TRANSPEPTIDASE MRDA"/>
    <property type="match status" value="1"/>
</dbReference>
<dbReference type="GO" id="GO:0009002">
    <property type="term" value="F:serine-type D-Ala-D-Ala carboxypeptidase activity"/>
    <property type="evidence" value="ECO:0007669"/>
    <property type="project" value="UniProtKB-EC"/>
</dbReference>
<keyword evidence="9" id="KW-0133">Cell shape</keyword>
<dbReference type="InterPro" id="IPR050515">
    <property type="entry name" value="Beta-lactam/transpept"/>
</dbReference>
<accession>A0A9X0R1W2</accession>
<evidence type="ECO:0000256" key="3">
    <source>
        <dbReference type="ARBA" id="ARBA00022475"/>
    </source>
</evidence>
<dbReference type="SUPFAM" id="SSF56519">
    <property type="entry name" value="Penicillin binding protein dimerisation domain"/>
    <property type="match status" value="1"/>
</dbReference>
<dbReference type="Gene3D" id="3.40.710.10">
    <property type="entry name" value="DD-peptidase/beta-lactamase superfamily"/>
    <property type="match status" value="1"/>
</dbReference>